<organism evidence="1 2">
    <name type="scientific">Candidatus Yanofskybacteria bacterium GW2011_GWB1_45_11</name>
    <dbReference type="NCBI Taxonomy" id="1619026"/>
    <lineage>
        <taxon>Bacteria</taxon>
        <taxon>Candidatus Yanofskyibacteriota</taxon>
    </lineage>
</organism>
<dbReference type="AlphaFoldDB" id="A0A0G1P179"/>
<comment type="caution">
    <text evidence="1">The sequence shown here is derived from an EMBL/GenBank/DDBJ whole genome shotgun (WGS) entry which is preliminary data.</text>
</comment>
<dbReference type="EMBL" id="LCKD01000006">
    <property type="protein sequence ID" value="KKT90109.1"/>
    <property type="molecule type" value="Genomic_DNA"/>
</dbReference>
<gene>
    <name evidence="1" type="ORF">UW90_C0006G0009</name>
</gene>
<name>A0A0G1P179_9BACT</name>
<evidence type="ECO:0000313" key="2">
    <source>
        <dbReference type="Proteomes" id="UP000034368"/>
    </source>
</evidence>
<sequence>MARNLIASNGNVYRYYLVGERKVFSSVNELNLPERVLAFLETAKDINFSSRPAKFHHVSLFWWCLHCLRRRHIIEHAKVDDGYVHLITKICPSCGDAPVKQIYCGP</sequence>
<reference evidence="1 2" key="1">
    <citation type="journal article" date="2015" name="Nature">
        <title>rRNA introns, odd ribosomes, and small enigmatic genomes across a large radiation of phyla.</title>
        <authorList>
            <person name="Brown C.T."/>
            <person name="Hug L.A."/>
            <person name="Thomas B.C."/>
            <person name="Sharon I."/>
            <person name="Castelle C.J."/>
            <person name="Singh A."/>
            <person name="Wilkins M.J."/>
            <person name="Williams K.H."/>
            <person name="Banfield J.F."/>
        </authorList>
    </citation>
    <scope>NUCLEOTIDE SEQUENCE [LARGE SCALE GENOMIC DNA]</scope>
</reference>
<protein>
    <submittedName>
        <fullName evidence="1">Uncharacterized protein</fullName>
    </submittedName>
</protein>
<accession>A0A0G1P179</accession>
<proteinExistence type="predicted"/>
<dbReference type="Proteomes" id="UP000034368">
    <property type="component" value="Unassembled WGS sequence"/>
</dbReference>
<evidence type="ECO:0000313" key="1">
    <source>
        <dbReference type="EMBL" id="KKT90109.1"/>
    </source>
</evidence>